<dbReference type="PATRIC" id="fig|700597.3.peg.6163"/>
<evidence type="ECO:0000256" key="2">
    <source>
        <dbReference type="ARBA" id="ARBA00022448"/>
    </source>
</evidence>
<dbReference type="Pfam" id="PF01547">
    <property type="entry name" value="SBP_bac_1"/>
    <property type="match status" value="1"/>
</dbReference>
<dbReference type="OrthoDB" id="8663148at2"/>
<name>G2GL96_9ACTN</name>
<organism evidence="4 5">
    <name type="scientific">Streptomyces zinciresistens K42</name>
    <dbReference type="NCBI Taxonomy" id="700597"/>
    <lineage>
        <taxon>Bacteria</taxon>
        <taxon>Bacillati</taxon>
        <taxon>Actinomycetota</taxon>
        <taxon>Actinomycetes</taxon>
        <taxon>Kitasatosporales</taxon>
        <taxon>Streptomycetaceae</taxon>
        <taxon>Streptomyces</taxon>
    </lineage>
</organism>
<dbReference type="RefSeq" id="WP_007502789.1">
    <property type="nucleotide sequence ID" value="NZ_AGBF01000200.1"/>
</dbReference>
<dbReference type="PANTHER" id="PTHR43649:SF29">
    <property type="entry name" value="OSMOPROTECTIVE COMPOUNDS-BINDING PROTEIN GGTB"/>
    <property type="match status" value="1"/>
</dbReference>
<dbReference type="EMBL" id="AGBF01000200">
    <property type="protein sequence ID" value="EGX55710.1"/>
    <property type="molecule type" value="Genomic_DNA"/>
</dbReference>
<gene>
    <name evidence="4" type="ORF">SZN_31459</name>
</gene>
<dbReference type="Proteomes" id="UP000004217">
    <property type="component" value="Unassembled WGS sequence"/>
</dbReference>
<evidence type="ECO:0000256" key="1">
    <source>
        <dbReference type="ARBA" id="ARBA00008520"/>
    </source>
</evidence>
<feature type="signal peptide" evidence="3">
    <location>
        <begin position="1"/>
        <end position="25"/>
    </location>
</feature>
<dbReference type="AlphaFoldDB" id="G2GL96"/>
<evidence type="ECO:0000256" key="3">
    <source>
        <dbReference type="SAM" id="SignalP"/>
    </source>
</evidence>
<protein>
    <submittedName>
        <fullName evidence="4">ABC transporter substrate-binding protein</fullName>
    </submittedName>
</protein>
<dbReference type="InterPro" id="IPR006059">
    <property type="entry name" value="SBP"/>
</dbReference>
<sequence>MRRTAALALRWVLALALLLAAAACGAPERRITIMVPWSDDEFRAFHSVVAAFEKESGITVDIQVTRDLTQQLDAAVAAGAPPDLAVLPSVAAMQAYAGSRLKALDIGTEAFVEPFRGLGMEKGKVYAVPVKADVKTLVWYGPRVDGELPRSWSALAKRPERWCLGLESGPTSGWPGADWIADLLLADGGVGAYEKWLAGGVKWDSEPVRRAWTSWRDLVGASLDGAASRPFRTATAGLTKPRPACSLSHGALSATDFGQDAVRRGTYRFTTPTPDVLQVSADFVGKFTADGDPDSAAADRLIAYLASRRGQQAWVDAPTSYALSAHKQVTRYDNSDTQRRAAAMLRSAATLCFTAADAMDPDVSAAFYRAVLDYARGAERDPTALLRSLDRVQSRMGHSPPALTERLCHTPT</sequence>
<dbReference type="PROSITE" id="PS51257">
    <property type="entry name" value="PROKAR_LIPOPROTEIN"/>
    <property type="match status" value="1"/>
</dbReference>
<accession>G2GL96</accession>
<reference evidence="4 5" key="1">
    <citation type="submission" date="2011-08" db="EMBL/GenBank/DDBJ databases">
        <authorList>
            <person name="Lin Y."/>
            <person name="Hao X."/>
            <person name="Johnstone L."/>
            <person name="Miller S.J."/>
            <person name="Wei G."/>
            <person name="Rensing C."/>
        </authorList>
    </citation>
    <scope>NUCLEOTIDE SEQUENCE [LARGE SCALE GENOMIC DNA]</scope>
    <source>
        <strain evidence="4 5">K42</strain>
    </source>
</reference>
<evidence type="ECO:0000313" key="5">
    <source>
        <dbReference type="Proteomes" id="UP000004217"/>
    </source>
</evidence>
<comment type="caution">
    <text evidence="4">The sequence shown here is derived from an EMBL/GenBank/DDBJ whole genome shotgun (WGS) entry which is preliminary data.</text>
</comment>
<dbReference type="PANTHER" id="PTHR43649">
    <property type="entry name" value="ARABINOSE-BINDING PROTEIN-RELATED"/>
    <property type="match status" value="1"/>
</dbReference>
<comment type="similarity">
    <text evidence="1">Belongs to the bacterial solute-binding protein 1 family.</text>
</comment>
<evidence type="ECO:0000313" key="4">
    <source>
        <dbReference type="EMBL" id="EGX55710.1"/>
    </source>
</evidence>
<feature type="chain" id="PRO_5039527545" evidence="3">
    <location>
        <begin position="26"/>
        <end position="412"/>
    </location>
</feature>
<keyword evidence="2" id="KW-0813">Transport</keyword>
<keyword evidence="5" id="KW-1185">Reference proteome</keyword>
<dbReference type="InterPro" id="IPR050490">
    <property type="entry name" value="Bact_solute-bd_prot1"/>
</dbReference>
<keyword evidence="3" id="KW-0732">Signal</keyword>
<proteinExistence type="inferred from homology"/>
<dbReference type="Gene3D" id="3.40.190.10">
    <property type="entry name" value="Periplasmic binding protein-like II"/>
    <property type="match status" value="2"/>
</dbReference>
<dbReference type="SUPFAM" id="SSF53850">
    <property type="entry name" value="Periplasmic binding protein-like II"/>
    <property type="match status" value="1"/>
</dbReference>